<dbReference type="AlphaFoldDB" id="A0A5S5CIQ4"/>
<sequence length="809" mass="91383">MNLLRNNAFELVVSPSGTVESFVMADDPARMNWVIDARYVEEAGYTDQDKRFGQWAASVNGEWIESVNLETYFELTANAATIKFEHPNFFVQYRYALDRDDEWRWTVECANRATAPITINGFHSWFSLAYIMFRDQDVSRNMNQSCALFPHVGGDFAKFAAMRRSNTAPHLAVYSTGDRVAAFGSYCSYVNRFLEQVSPSLDGLLYHRLSFIEDGSSMADTAEHDWIYGEAYEAVTLQPSETRAWTFVFTPYQHQEDFYKKALVYGHPQWTYSPVITTEGQFVAEVELPVSENLQSVCMMTMSGDGNAVDAVDITSEFRSIPDGASNRLRAVIPIRTAGEFKVVATLENGRTDVLVGNVLEPIQRILEKRAAWLCENNVQKDPNSERPFAFLPLSNQGESLGKLTFILMKNSLSPAIPEQVAKAEMSAFLDMKPHWFEQGNLSRPNSLYGSFYRIYDFDYIGHVFYLLSRMDDDLLTYNASDTYLAWAADVLCMRLDPDCHGSRREKEESQLVGVFILYISDLLTDLMDRGLQEQHARLHGLWLRFVEGLKHGSKGYRGAITEHFYDNAGFGPTCEALCLAGLTEEARLYSQLIIANIGFSNDYRANAPDRWWEALSYMTHSLWGGLVAGAARASYETLGDPRLLEAGYRATMAVFNCYDWNVQSTARKLKPGEAASTYSIAAPNLNMPELSRNRFGQSVFKQSDDPLFSSLFASIEGDDWDMGEELVAYMLGFGTTTYLYTDASGHLRCVNGFLEPMEEGWKVTSYAAYPRKFVMLEKELTYTARDGETLKSVCYTNGNFLPVGLPVQ</sequence>
<proteinExistence type="predicted"/>
<dbReference type="OrthoDB" id="1991740at2"/>
<keyword evidence="2" id="KW-1185">Reference proteome</keyword>
<dbReference type="EMBL" id="VNHS01000001">
    <property type="protein sequence ID" value="TYP78903.1"/>
    <property type="molecule type" value="Genomic_DNA"/>
</dbReference>
<evidence type="ECO:0000313" key="2">
    <source>
        <dbReference type="Proteomes" id="UP000323257"/>
    </source>
</evidence>
<reference evidence="1 2" key="1">
    <citation type="submission" date="2019-07" db="EMBL/GenBank/DDBJ databases">
        <title>Genomic Encyclopedia of Type Strains, Phase III (KMG-III): the genomes of soil and plant-associated and newly described type strains.</title>
        <authorList>
            <person name="Whitman W."/>
        </authorList>
    </citation>
    <scope>NUCLEOTIDE SEQUENCE [LARGE SCALE GENOMIC DNA]</scope>
    <source>
        <strain evidence="1 2">BL24</strain>
    </source>
</reference>
<dbReference type="Proteomes" id="UP000323257">
    <property type="component" value="Unassembled WGS sequence"/>
</dbReference>
<evidence type="ECO:0000313" key="1">
    <source>
        <dbReference type="EMBL" id="TYP78903.1"/>
    </source>
</evidence>
<accession>A0A5S5CIQ4</accession>
<dbReference type="RefSeq" id="WP_148927034.1">
    <property type="nucleotide sequence ID" value="NZ_VNHS01000001.1"/>
</dbReference>
<comment type="caution">
    <text evidence="1">The sequence shown here is derived from an EMBL/GenBank/DDBJ whole genome shotgun (WGS) entry which is preliminary data.</text>
</comment>
<gene>
    <name evidence="1" type="ORF">BCM02_10118</name>
</gene>
<protein>
    <submittedName>
        <fullName evidence="1">Uncharacterized protein</fullName>
    </submittedName>
</protein>
<organism evidence="1 2">
    <name type="scientific">Paenibacillus methanolicus</name>
    <dbReference type="NCBI Taxonomy" id="582686"/>
    <lineage>
        <taxon>Bacteria</taxon>
        <taxon>Bacillati</taxon>
        <taxon>Bacillota</taxon>
        <taxon>Bacilli</taxon>
        <taxon>Bacillales</taxon>
        <taxon>Paenibacillaceae</taxon>
        <taxon>Paenibacillus</taxon>
    </lineage>
</organism>
<name>A0A5S5CIQ4_9BACL</name>